<dbReference type="PANTHER" id="PTHR33169:SF14">
    <property type="entry name" value="TRANSCRIPTIONAL REGULATOR RV3488"/>
    <property type="match status" value="1"/>
</dbReference>
<keyword evidence="3" id="KW-1185">Reference proteome</keyword>
<name>A0ABS6E9F3_9FIRM</name>
<comment type="caution">
    <text evidence="2">The sequence shown here is derived from an EMBL/GenBank/DDBJ whole genome shotgun (WGS) entry which is preliminary data.</text>
</comment>
<evidence type="ECO:0000313" key="3">
    <source>
        <dbReference type="Proteomes" id="UP000749471"/>
    </source>
</evidence>
<evidence type="ECO:0000259" key="1">
    <source>
        <dbReference type="Pfam" id="PF03551"/>
    </source>
</evidence>
<dbReference type="InterPro" id="IPR005149">
    <property type="entry name" value="Tscrpt_reg_PadR_N"/>
</dbReference>
<dbReference type="Pfam" id="PF03551">
    <property type="entry name" value="PadR"/>
    <property type="match status" value="1"/>
</dbReference>
<sequence>MKISGELLKGSTSTLILSLLEEKSMYGYEIIKTLEEKSNGIFSFKEGTLYPLLHSLESDGYLESYWDLGENNRKRKYYSITQKGKKQIQYKKEEWSVFSKTVDKVLGGNIYGFNEK</sequence>
<proteinExistence type="predicted"/>
<dbReference type="RefSeq" id="WP_216520674.1">
    <property type="nucleotide sequence ID" value="NZ_JAHLPM010000011.1"/>
</dbReference>
<dbReference type="InterPro" id="IPR052509">
    <property type="entry name" value="Metal_resp_DNA-bind_regulator"/>
</dbReference>
<dbReference type="PANTHER" id="PTHR33169">
    <property type="entry name" value="PADR-FAMILY TRANSCRIPTIONAL REGULATOR"/>
    <property type="match status" value="1"/>
</dbReference>
<accession>A0ABS6E9F3</accession>
<evidence type="ECO:0000313" key="2">
    <source>
        <dbReference type="EMBL" id="MBU5439045.1"/>
    </source>
</evidence>
<gene>
    <name evidence="2" type="ORF">KQI42_13540</name>
</gene>
<dbReference type="Proteomes" id="UP000749471">
    <property type="component" value="Unassembled WGS sequence"/>
</dbReference>
<protein>
    <submittedName>
        <fullName evidence="2">Helix-turn-helix transcriptional regulator</fullName>
    </submittedName>
</protein>
<reference evidence="2 3" key="1">
    <citation type="submission" date="2021-06" db="EMBL/GenBank/DDBJ databases">
        <authorList>
            <person name="Sun Q."/>
            <person name="Li D."/>
        </authorList>
    </citation>
    <scope>NUCLEOTIDE SEQUENCE [LARGE SCALE GENOMIC DNA]</scope>
    <source>
        <strain evidence="2 3">MSJ-40</strain>
    </source>
</reference>
<organism evidence="2 3">
    <name type="scientific">Tissierella simiarum</name>
    <dbReference type="NCBI Taxonomy" id="2841534"/>
    <lineage>
        <taxon>Bacteria</taxon>
        <taxon>Bacillati</taxon>
        <taxon>Bacillota</taxon>
        <taxon>Tissierellia</taxon>
        <taxon>Tissierellales</taxon>
        <taxon>Tissierellaceae</taxon>
        <taxon>Tissierella</taxon>
    </lineage>
</organism>
<feature type="domain" description="Transcription regulator PadR N-terminal" evidence="1">
    <location>
        <begin position="16"/>
        <end position="89"/>
    </location>
</feature>
<dbReference type="EMBL" id="JAHLPM010000011">
    <property type="protein sequence ID" value="MBU5439045.1"/>
    <property type="molecule type" value="Genomic_DNA"/>
</dbReference>